<gene>
    <name evidence="2" type="primary">gloA_3</name>
    <name evidence="2" type="ORF">IWT126_01305</name>
</gene>
<dbReference type="PROSITE" id="PS51819">
    <property type="entry name" value="VOC"/>
    <property type="match status" value="1"/>
</dbReference>
<comment type="caution">
    <text evidence="2">The sequence shown here is derived from an EMBL/GenBank/DDBJ whole genome shotgun (WGS) entry which is preliminary data.</text>
</comment>
<evidence type="ECO:0000313" key="2">
    <source>
        <dbReference type="EMBL" id="GAX01279.1"/>
    </source>
</evidence>
<name>A0A1Z5IHV4_9LACO</name>
<keyword evidence="3" id="KW-1185">Reference proteome</keyword>
<dbReference type="Gene3D" id="3.10.180.10">
    <property type="entry name" value="2,3-Dihydroxybiphenyl 1,2-Dioxygenase, domain 1"/>
    <property type="match status" value="1"/>
</dbReference>
<dbReference type="InterPro" id="IPR037523">
    <property type="entry name" value="VOC_core"/>
</dbReference>
<sequence length="132" mass="14967">MKLTDYVTGIQHVGIPSKDLDVTIAFYKKLGFKVAGLFHNGENRCAFLQLGNYIIETWEGDPVTMKTGAINHVSLNATDIDNAWKAVHELDGITFLDKEIQSIPSFWDHGIRFFNIQGPNHEKIEFCEKLTK</sequence>
<dbReference type="InterPro" id="IPR029068">
    <property type="entry name" value="Glyas_Bleomycin-R_OHBP_Dase"/>
</dbReference>
<proteinExistence type="predicted"/>
<evidence type="ECO:0000313" key="3">
    <source>
        <dbReference type="Proteomes" id="UP000198402"/>
    </source>
</evidence>
<dbReference type="AlphaFoldDB" id="A0A1Z5IHV4"/>
<accession>A0A1Z5IHV4</accession>
<reference evidence="2 3" key="1">
    <citation type="submission" date="2015-11" db="EMBL/GenBank/DDBJ databases">
        <title>Draft genome sequences of new species of the genus Lactobacillus isolated from orchardgrass silage.</title>
        <authorList>
            <person name="Tohno M."/>
            <person name="Tanizawa Y."/>
            <person name="Arita M."/>
        </authorList>
    </citation>
    <scope>NUCLEOTIDE SEQUENCE [LARGE SCALE GENOMIC DNA]</scope>
    <source>
        <strain evidence="2 3">IWT126</strain>
    </source>
</reference>
<dbReference type="STRING" id="1302250.GCA_001313225_00892"/>
<feature type="domain" description="VOC" evidence="1">
    <location>
        <begin position="9"/>
        <end position="129"/>
    </location>
</feature>
<dbReference type="CDD" id="cd06587">
    <property type="entry name" value="VOC"/>
    <property type="match status" value="1"/>
</dbReference>
<evidence type="ECO:0000259" key="1">
    <source>
        <dbReference type="PROSITE" id="PS51819"/>
    </source>
</evidence>
<protein>
    <submittedName>
        <fullName evidence="2">Glyoxalase</fullName>
    </submittedName>
</protein>
<dbReference type="SUPFAM" id="SSF54593">
    <property type="entry name" value="Glyoxalase/Bleomycin resistance protein/Dihydroxybiphenyl dioxygenase"/>
    <property type="match status" value="1"/>
</dbReference>
<organism evidence="2 3">
    <name type="scientific">Secundilactobacillus silagei JCM 19001</name>
    <dbReference type="NCBI Taxonomy" id="1302250"/>
    <lineage>
        <taxon>Bacteria</taxon>
        <taxon>Bacillati</taxon>
        <taxon>Bacillota</taxon>
        <taxon>Bacilli</taxon>
        <taxon>Lactobacillales</taxon>
        <taxon>Lactobacillaceae</taxon>
        <taxon>Secundilactobacillus</taxon>
    </lineage>
</organism>
<dbReference type="Proteomes" id="UP000198402">
    <property type="component" value="Unassembled WGS sequence"/>
</dbReference>
<dbReference type="OrthoDB" id="371072at2"/>
<dbReference type="Pfam" id="PF00903">
    <property type="entry name" value="Glyoxalase"/>
    <property type="match status" value="1"/>
</dbReference>
<dbReference type="InterPro" id="IPR004360">
    <property type="entry name" value="Glyas_Fos-R_dOase_dom"/>
</dbReference>
<dbReference type="EMBL" id="BCMG01000006">
    <property type="protein sequence ID" value="GAX01279.1"/>
    <property type="molecule type" value="Genomic_DNA"/>
</dbReference>
<dbReference type="RefSeq" id="WP_054654204.1">
    <property type="nucleotide sequence ID" value="NZ_BBFL01000003.1"/>
</dbReference>